<evidence type="ECO:0000313" key="3">
    <source>
        <dbReference type="Proteomes" id="UP001609175"/>
    </source>
</evidence>
<dbReference type="InterPro" id="IPR041657">
    <property type="entry name" value="HTH_17"/>
</dbReference>
<evidence type="ECO:0000259" key="1">
    <source>
        <dbReference type="Pfam" id="PF12728"/>
    </source>
</evidence>
<dbReference type="NCBIfam" id="TIGR01764">
    <property type="entry name" value="excise"/>
    <property type="match status" value="1"/>
</dbReference>
<proteinExistence type="predicted"/>
<dbReference type="EMBL" id="JBIMSO010000050">
    <property type="protein sequence ID" value="MFH5209033.1"/>
    <property type="molecule type" value="Genomic_DNA"/>
</dbReference>
<comment type="caution">
    <text evidence="2">The sequence shown here is derived from an EMBL/GenBank/DDBJ whole genome shotgun (WGS) entry which is preliminary data.</text>
</comment>
<organism evidence="2 3">
    <name type="scientific">Antrihabitans spumae</name>
    <dbReference type="NCBI Taxonomy" id="3373370"/>
    <lineage>
        <taxon>Bacteria</taxon>
        <taxon>Bacillati</taxon>
        <taxon>Actinomycetota</taxon>
        <taxon>Actinomycetes</taxon>
        <taxon>Mycobacteriales</taxon>
        <taxon>Nocardiaceae</taxon>
        <taxon>Antrihabitans</taxon>
    </lineage>
</organism>
<dbReference type="Pfam" id="PF12728">
    <property type="entry name" value="HTH_17"/>
    <property type="match status" value="1"/>
</dbReference>
<dbReference type="RefSeq" id="WP_395114657.1">
    <property type="nucleotide sequence ID" value="NZ_JBIMSO010000050.1"/>
</dbReference>
<dbReference type="Proteomes" id="UP001609175">
    <property type="component" value="Unassembled WGS sequence"/>
</dbReference>
<sequence length="60" mass="6749">MDNLNTIQQALEKVPVSRSKLYDLLKSHELKSVTVGRRRFILDSQIEEYIAGLTGDTDAA</sequence>
<gene>
    <name evidence="2" type="ORF">ACHIPZ_12640</name>
</gene>
<accession>A0ABW7JMR3</accession>
<reference evidence="2 3" key="1">
    <citation type="submission" date="2024-10" db="EMBL/GenBank/DDBJ databases">
        <authorList>
            <person name="Riesco R."/>
        </authorList>
    </citation>
    <scope>NUCLEOTIDE SEQUENCE [LARGE SCALE GENOMIC DNA]</scope>
    <source>
        <strain evidence="2 3">NCIMB 15449</strain>
    </source>
</reference>
<name>A0ABW7JMR3_9NOCA</name>
<feature type="domain" description="Helix-turn-helix" evidence="1">
    <location>
        <begin position="6"/>
        <end position="52"/>
    </location>
</feature>
<dbReference type="InterPro" id="IPR010093">
    <property type="entry name" value="SinI_DNA-bd"/>
</dbReference>
<protein>
    <submittedName>
        <fullName evidence="2">Helix-turn-helix domain-containing protein</fullName>
    </submittedName>
</protein>
<evidence type="ECO:0000313" key="2">
    <source>
        <dbReference type="EMBL" id="MFH5209033.1"/>
    </source>
</evidence>